<dbReference type="Pfam" id="PF08284">
    <property type="entry name" value="RVP_2"/>
    <property type="match status" value="1"/>
</dbReference>
<feature type="region of interest" description="Disordered" evidence="2">
    <location>
        <begin position="688"/>
        <end position="710"/>
    </location>
</feature>
<accession>A0ABQ5BSY5</accession>
<evidence type="ECO:0000313" key="4">
    <source>
        <dbReference type="EMBL" id="GJT16987.1"/>
    </source>
</evidence>
<evidence type="ECO:0000256" key="1">
    <source>
        <dbReference type="PROSITE-ProRule" id="PRU00047"/>
    </source>
</evidence>
<comment type="caution">
    <text evidence="4">The sequence shown here is derived from an EMBL/GenBank/DDBJ whole genome shotgun (WGS) entry which is preliminary data.</text>
</comment>
<dbReference type="InterPro" id="IPR001878">
    <property type="entry name" value="Znf_CCHC"/>
</dbReference>
<keyword evidence="1" id="KW-0862">Zinc</keyword>
<feature type="region of interest" description="Disordered" evidence="2">
    <location>
        <begin position="471"/>
        <end position="522"/>
    </location>
</feature>
<dbReference type="InterPro" id="IPR032567">
    <property type="entry name" value="RTL1-rel"/>
</dbReference>
<keyword evidence="1" id="KW-0479">Metal-binding</keyword>
<evidence type="ECO:0000256" key="2">
    <source>
        <dbReference type="SAM" id="MobiDB-lite"/>
    </source>
</evidence>
<dbReference type="Pfam" id="PF03732">
    <property type="entry name" value="Retrotrans_gag"/>
    <property type="match status" value="1"/>
</dbReference>
<keyword evidence="1" id="KW-0863">Zinc-finger</keyword>
<gene>
    <name evidence="4" type="ORF">Tco_0875693</name>
</gene>
<protein>
    <submittedName>
        <fullName evidence="4">Reverse transcriptase domain-containing protein</fullName>
    </submittedName>
</protein>
<feature type="compositionally biased region" description="Low complexity" evidence="2">
    <location>
        <begin position="147"/>
        <end position="186"/>
    </location>
</feature>
<keyword evidence="5" id="KW-1185">Reference proteome</keyword>
<sequence length="901" mass="98921">MAALVISISLDLSDESVRSSIPRVILIGSISVEVLVALEVGAAAIALPAKVHELDTHSSLEADPSESSLPLVSVAHMVSPFLCSDDSKSDTQMLERHVSPTPHDAMLARALTVTKLVRPLPSHRLALRYTSHHLDFFTSGSSSDHSSLDHFSSGHSTSDHSSSGNSTLDHSSSGHSTSGHSLSGHTPTVTTIADSSAPSRFVYPPLARTLRYNEAYRRWRSALLSTMYPPTTSKSSAEDSSFKSSAELSYKICRSPAATVTSSIPASRALVLSCDDLLPPCKRFRDFISPEDSVEENIDADVLADIEADATAIEVVADMDVEAGVDASIGIEVDVGVDIEDEVEGEVESSDRGTMEVGVDVVDGIDIPNGTLMPNAVEHLEQVEEVVQDIYRQVMEIPLQRVEDIEMGQRELEARSLIASGERAGLLDRIGDIRCEAFGFSSMMLCMDFRLVVELVALDAYEANRAVELAVESQSQNGDDDDNRNIRGNGNRNGVGNGDENSGGNGNENGGGNGNGNPNRNDRGAMLVARECTYHDFMKCQPLNFKGTKGVFGLTSALNWWNAHKRTVGADAAFVMSWRELMKLMTEVYCPRNEIQKMESKLWNLTLKNNDLAAYTQRFQELTMLCTKMVPEEEERVEKFIRGLPDNIQGNVIAAEPIGLQDDVWIANNLMDLKLKGSVVRNAENKRRFDNNQKDNHVQQPPYKRQNVGGQSVARAYTASNNEKIGYARALPYCKKCKRALVLNQRVPTCFECRRQGHYRNECPKLKNQTRGNKARNKTNEARGKAYVLGGGEANPDSNVVTGTFLLNNHYASMLLDSGADRSFMSSTFSALLDVIPSTLNVSYAVKLADGRVAETNIVTKKETEDKSEEKRLEDVSIVQEFPEVFPEDFPGLPLTREVEF</sequence>
<name>A0ABQ5BSY5_9ASTR</name>
<dbReference type="InterPro" id="IPR005162">
    <property type="entry name" value="Retrotrans_gag_dom"/>
</dbReference>
<dbReference type="EMBL" id="BQNB010013520">
    <property type="protein sequence ID" value="GJT16987.1"/>
    <property type="molecule type" value="Genomic_DNA"/>
</dbReference>
<feature type="region of interest" description="Disordered" evidence="2">
    <location>
        <begin position="147"/>
        <end position="191"/>
    </location>
</feature>
<dbReference type="PANTHER" id="PTHR15503">
    <property type="entry name" value="LDOC1 RELATED"/>
    <property type="match status" value="1"/>
</dbReference>
<dbReference type="GO" id="GO:0003964">
    <property type="term" value="F:RNA-directed DNA polymerase activity"/>
    <property type="evidence" value="ECO:0007669"/>
    <property type="project" value="UniProtKB-KW"/>
</dbReference>
<reference evidence="4" key="2">
    <citation type="submission" date="2022-01" db="EMBL/GenBank/DDBJ databases">
        <authorList>
            <person name="Yamashiro T."/>
            <person name="Shiraishi A."/>
            <person name="Satake H."/>
            <person name="Nakayama K."/>
        </authorList>
    </citation>
    <scope>NUCLEOTIDE SEQUENCE</scope>
</reference>
<dbReference type="PANTHER" id="PTHR15503:SF45">
    <property type="entry name" value="RNA-DIRECTED DNA POLYMERASE HOMOLOG"/>
    <property type="match status" value="1"/>
</dbReference>
<dbReference type="PROSITE" id="PS00141">
    <property type="entry name" value="ASP_PROTEASE"/>
    <property type="match status" value="1"/>
</dbReference>
<keyword evidence="4" id="KW-0548">Nucleotidyltransferase</keyword>
<evidence type="ECO:0000313" key="5">
    <source>
        <dbReference type="Proteomes" id="UP001151760"/>
    </source>
</evidence>
<dbReference type="Proteomes" id="UP001151760">
    <property type="component" value="Unassembled WGS sequence"/>
</dbReference>
<keyword evidence="4" id="KW-0695">RNA-directed DNA polymerase</keyword>
<organism evidence="4 5">
    <name type="scientific">Tanacetum coccineum</name>
    <dbReference type="NCBI Taxonomy" id="301880"/>
    <lineage>
        <taxon>Eukaryota</taxon>
        <taxon>Viridiplantae</taxon>
        <taxon>Streptophyta</taxon>
        <taxon>Embryophyta</taxon>
        <taxon>Tracheophyta</taxon>
        <taxon>Spermatophyta</taxon>
        <taxon>Magnoliopsida</taxon>
        <taxon>eudicotyledons</taxon>
        <taxon>Gunneridae</taxon>
        <taxon>Pentapetalae</taxon>
        <taxon>asterids</taxon>
        <taxon>campanulids</taxon>
        <taxon>Asterales</taxon>
        <taxon>Asteraceae</taxon>
        <taxon>Asteroideae</taxon>
        <taxon>Anthemideae</taxon>
        <taxon>Anthemidinae</taxon>
        <taxon>Tanacetum</taxon>
    </lineage>
</organism>
<dbReference type="SUPFAM" id="SSF57756">
    <property type="entry name" value="Retrovirus zinc finger-like domains"/>
    <property type="match status" value="1"/>
</dbReference>
<feature type="compositionally biased region" description="Gly residues" evidence="2">
    <location>
        <begin position="491"/>
        <end position="515"/>
    </location>
</feature>
<feature type="compositionally biased region" description="Basic and acidic residues" evidence="2">
    <location>
        <begin position="688"/>
        <end position="697"/>
    </location>
</feature>
<proteinExistence type="predicted"/>
<feature type="domain" description="CCHC-type" evidence="3">
    <location>
        <begin position="750"/>
        <end position="765"/>
    </location>
</feature>
<dbReference type="PROSITE" id="PS50158">
    <property type="entry name" value="ZF_CCHC"/>
    <property type="match status" value="1"/>
</dbReference>
<dbReference type="InterPro" id="IPR036875">
    <property type="entry name" value="Znf_CCHC_sf"/>
</dbReference>
<keyword evidence="4" id="KW-0808">Transferase</keyword>
<evidence type="ECO:0000259" key="3">
    <source>
        <dbReference type="PROSITE" id="PS50158"/>
    </source>
</evidence>
<dbReference type="CDD" id="cd00303">
    <property type="entry name" value="retropepsin_like"/>
    <property type="match status" value="1"/>
</dbReference>
<reference evidence="4" key="1">
    <citation type="journal article" date="2022" name="Int. J. Mol. Sci.">
        <title>Draft Genome of Tanacetum Coccineum: Genomic Comparison of Closely Related Tanacetum-Family Plants.</title>
        <authorList>
            <person name="Yamashiro T."/>
            <person name="Shiraishi A."/>
            <person name="Nakayama K."/>
            <person name="Satake H."/>
        </authorList>
    </citation>
    <scope>NUCLEOTIDE SEQUENCE</scope>
</reference>
<dbReference type="InterPro" id="IPR001969">
    <property type="entry name" value="Aspartic_peptidase_AS"/>
</dbReference>